<comment type="caution">
    <text evidence="1">The sequence shown here is derived from an EMBL/GenBank/DDBJ whole genome shotgun (WGS) entry which is preliminary data.</text>
</comment>
<evidence type="ECO:0000313" key="1">
    <source>
        <dbReference type="EMBL" id="KKU32509.1"/>
    </source>
</evidence>
<reference evidence="1 2" key="1">
    <citation type="journal article" date="2015" name="Nature">
        <title>rRNA introns, odd ribosomes, and small enigmatic genomes across a large radiation of phyla.</title>
        <authorList>
            <person name="Brown C.T."/>
            <person name="Hug L.A."/>
            <person name="Thomas B.C."/>
            <person name="Sharon I."/>
            <person name="Castelle C.J."/>
            <person name="Singh A."/>
            <person name="Wilkins M.J."/>
            <person name="Williams K.H."/>
            <person name="Banfield J.F."/>
        </authorList>
    </citation>
    <scope>NUCLEOTIDE SEQUENCE [LARGE SCALE GENOMIC DNA]</scope>
</reference>
<protein>
    <submittedName>
        <fullName evidence="1">Uncharacterized protein</fullName>
    </submittedName>
</protein>
<name>A0A0G1PI84_9BACT</name>
<dbReference type="AlphaFoldDB" id="A0A0G1PI84"/>
<accession>A0A0G1PI84</accession>
<evidence type="ECO:0000313" key="2">
    <source>
        <dbReference type="Proteomes" id="UP000034794"/>
    </source>
</evidence>
<proteinExistence type="predicted"/>
<dbReference type="Proteomes" id="UP000034794">
    <property type="component" value="Unassembled WGS sequence"/>
</dbReference>
<dbReference type="EMBL" id="LCMI01000010">
    <property type="protein sequence ID" value="KKU32509.1"/>
    <property type="molecule type" value="Genomic_DNA"/>
</dbReference>
<sequence length="126" mass="14079">MVINLILDLDPSDNVIKEVSKLASSFGLSDMLEVVMQLASFEPGKAGQLLFLITDENAAEAIATLLALAIINYATWKHEEVFISHHLPAEPPLRFYRNQAAEGYKTDGDNYFTQAKKLAEKYFPEC</sequence>
<gene>
    <name evidence="1" type="ORF">UX47_C0010G0025</name>
</gene>
<organism evidence="1 2">
    <name type="scientific">Candidatus Collierbacteria bacterium GW2011_GWA2_46_26</name>
    <dbReference type="NCBI Taxonomy" id="1618381"/>
    <lineage>
        <taxon>Bacteria</taxon>
        <taxon>Candidatus Collieribacteriota</taxon>
    </lineage>
</organism>